<dbReference type="SMART" id="SM00240">
    <property type="entry name" value="FHA"/>
    <property type="match status" value="1"/>
</dbReference>
<feature type="region of interest" description="Disordered" evidence="1">
    <location>
        <begin position="274"/>
        <end position="315"/>
    </location>
</feature>
<reference evidence="3 4" key="1">
    <citation type="submission" date="2023-07" db="EMBL/GenBank/DDBJ databases">
        <title>Genomic Encyclopedia of Type Strains, Phase IV (KMG-IV): sequencing the most valuable type-strain genomes for metagenomic binning, comparative biology and taxonomic classification.</title>
        <authorList>
            <person name="Goeker M."/>
        </authorList>
    </citation>
    <scope>NUCLEOTIDE SEQUENCE [LARGE SCALE GENOMIC DNA]</scope>
    <source>
        <strain evidence="3 4">DSM 19562</strain>
    </source>
</reference>
<accession>A0ABU0HKY2</accession>
<dbReference type="SUPFAM" id="SSF49879">
    <property type="entry name" value="SMAD/FHA domain"/>
    <property type="match status" value="1"/>
</dbReference>
<dbReference type="Proteomes" id="UP001236369">
    <property type="component" value="Unassembled WGS sequence"/>
</dbReference>
<comment type="caution">
    <text evidence="3">The sequence shown here is derived from an EMBL/GenBank/DDBJ whole genome shotgun (WGS) entry which is preliminary data.</text>
</comment>
<evidence type="ECO:0000313" key="4">
    <source>
        <dbReference type="Proteomes" id="UP001236369"/>
    </source>
</evidence>
<evidence type="ECO:0000313" key="3">
    <source>
        <dbReference type="EMBL" id="MDQ0442971.1"/>
    </source>
</evidence>
<dbReference type="EMBL" id="JAUSVV010000004">
    <property type="protein sequence ID" value="MDQ0442971.1"/>
    <property type="molecule type" value="Genomic_DNA"/>
</dbReference>
<feature type="region of interest" description="Disordered" evidence="1">
    <location>
        <begin position="146"/>
        <end position="177"/>
    </location>
</feature>
<keyword evidence="4" id="KW-1185">Reference proteome</keyword>
<dbReference type="InterPro" id="IPR008984">
    <property type="entry name" value="SMAD_FHA_dom_sf"/>
</dbReference>
<dbReference type="CDD" id="cd00060">
    <property type="entry name" value="FHA"/>
    <property type="match status" value="1"/>
</dbReference>
<proteinExistence type="predicted"/>
<dbReference type="InterPro" id="IPR000253">
    <property type="entry name" value="FHA_dom"/>
</dbReference>
<name>A0ABU0HKY2_9HYPH</name>
<evidence type="ECO:0000259" key="2">
    <source>
        <dbReference type="PROSITE" id="PS50006"/>
    </source>
</evidence>
<sequence>MKLHLLVLRLKDGDTELGLTHVFDESGGTIGRSAACDLSIPDHSRTLSSMHAQISHNGHGFAITDTSTNGVYLNTVDAPLGRYKSAPLSDGDTLYLAEFVISVTVLRDEAEHAAGAGPAMGPASPTDRAFIPDEFDFGDLGAPRLAHPLKAGGEKPPVDAGAADVPDHEPAAAPAHPPAPVVVGAALASLMAYSPWSRRDPLSAPTASSSDAPSASAFARDRDAQVFWEALGIDPALVAPPVREALLAGLGNALRDAARDLMAALPAVDGDATFAERRRPASPTSAPDTGDRALARAEAGPQPAGIPGMMGQAAA</sequence>
<dbReference type="RefSeq" id="WP_238252628.1">
    <property type="nucleotide sequence ID" value="NZ_BPQX01000056.1"/>
</dbReference>
<organism evidence="3 4">
    <name type="scientific">Methylobacterium persicinum</name>
    <dbReference type="NCBI Taxonomy" id="374426"/>
    <lineage>
        <taxon>Bacteria</taxon>
        <taxon>Pseudomonadati</taxon>
        <taxon>Pseudomonadota</taxon>
        <taxon>Alphaproteobacteria</taxon>
        <taxon>Hyphomicrobiales</taxon>
        <taxon>Methylobacteriaceae</taxon>
        <taxon>Methylobacterium</taxon>
    </lineage>
</organism>
<dbReference type="Pfam" id="PF00498">
    <property type="entry name" value="FHA"/>
    <property type="match status" value="1"/>
</dbReference>
<feature type="domain" description="FHA" evidence="2">
    <location>
        <begin position="28"/>
        <end position="78"/>
    </location>
</feature>
<dbReference type="PROSITE" id="PS50006">
    <property type="entry name" value="FHA_DOMAIN"/>
    <property type="match status" value="1"/>
</dbReference>
<dbReference type="Gene3D" id="2.60.200.20">
    <property type="match status" value="1"/>
</dbReference>
<evidence type="ECO:0000256" key="1">
    <source>
        <dbReference type="SAM" id="MobiDB-lite"/>
    </source>
</evidence>
<gene>
    <name evidence="3" type="ORF">QO016_002468</name>
</gene>
<protein>
    <submittedName>
        <fullName evidence="3">Type VI secretion system FHA domain protein</fullName>
    </submittedName>
</protein>